<sequence length="625" mass="69264">MRELGVFGLLCLSLCIAGCGGDSRENKNYDRTSAYKLTASPDQDSARSYTYLKTQSGECLSDSFQCDQQSPSVTRYKGGFGFRPHVYGHNTTSTLYNELDPFESGELVSVYSGVVGTYSAKHSPVAVSSENYQYFVYSGPVLTDEEQKVATTVNGGVKTSSELFWREDGKTNIIGLYIARLNNHTGKVSAPLLLHAKNTDDPHDNAVLSFDNKGNLIVLASGRGTRRSGLMFYIRRPDEVTVFNSNSLEIREITPDNINYQTLGEALSRPEFASITYPQLLTTEHGLKVIYNVYCYGNHELNCREGTRQVWQASIVYEEGMDKATLTDVRPIAAVEGHYALARVSPNGREVVLAFNKHLGGSVADRANLYLLYSDDGAVSWQYFDRRSSEWLGADTLLPLSTNEEMSRVAVYETELSQPVRERTYLKDLMISDSGYSSVRVLVTRSKGSDSHYPWSAAQHRIESLALVGDVWLSDWQSEDVDHNYSTGFLFKHESAKVGAYFPATPNGMENNLAGGALARVLRGRVDYFSRPLTPGTNGYLDSLCEMNYARGFIGTNGSMLGIAGVANPYQFIGSADNDELPAASLVLIDRQNQWHQLPTRLGEVDSNGEYDLMTLTEGNELECR</sequence>
<dbReference type="EMBL" id="CP029347">
    <property type="protein sequence ID" value="AWL11236.1"/>
    <property type="molecule type" value="Genomic_DNA"/>
</dbReference>
<evidence type="ECO:0000313" key="1">
    <source>
        <dbReference type="EMBL" id="AWL11236.1"/>
    </source>
</evidence>
<name>A0A2S2E0T3_9ALTE</name>
<keyword evidence="2" id="KW-1185">Reference proteome</keyword>
<organism evidence="1 2">
    <name type="scientific">Saliniradius amylolyticus</name>
    <dbReference type="NCBI Taxonomy" id="2183582"/>
    <lineage>
        <taxon>Bacteria</taxon>
        <taxon>Pseudomonadati</taxon>
        <taxon>Pseudomonadota</taxon>
        <taxon>Gammaproteobacteria</taxon>
        <taxon>Alteromonadales</taxon>
        <taxon>Alteromonadaceae</taxon>
        <taxon>Saliniradius</taxon>
    </lineage>
</organism>
<dbReference type="RefSeq" id="WP_162558486.1">
    <property type="nucleotide sequence ID" value="NZ_CP029347.1"/>
</dbReference>
<reference evidence="1 2" key="1">
    <citation type="submission" date="2018-05" db="EMBL/GenBank/DDBJ databases">
        <title>Salinimonas sp. HMF8227 Genome sequencing and assembly.</title>
        <authorList>
            <person name="Kang H."/>
            <person name="Kang J."/>
            <person name="Cha I."/>
            <person name="Kim H."/>
            <person name="Joh K."/>
        </authorList>
    </citation>
    <scope>NUCLEOTIDE SEQUENCE [LARGE SCALE GENOMIC DNA]</scope>
    <source>
        <strain evidence="1 2">HMF8227</strain>
    </source>
</reference>
<gene>
    <name evidence="1" type="ORF">HMF8227_00740</name>
</gene>
<dbReference type="KEGG" id="salh:HMF8227_00740"/>
<protein>
    <submittedName>
        <fullName evidence="1">Uncharacterized protein</fullName>
    </submittedName>
</protein>
<accession>A0A2S2E0T3</accession>
<dbReference type="AlphaFoldDB" id="A0A2S2E0T3"/>
<proteinExistence type="predicted"/>
<dbReference type="Proteomes" id="UP000245728">
    <property type="component" value="Chromosome"/>
</dbReference>
<evidence type="ECO:0000313" key="2">
    <source>
        <dbReference type="Proteomes" id="UP000245728"/>
    </source>
</evidence>